<dbReference type="Pfam" id="PF13579">
    <property type="entry name" value="Glyco_trans_4_4"/>
    <property type="match status" value="1"/>
</dbReference>
<dbReference type="SUPFAM" id="SSF53756">
    <property type="entry name" value="UDP-Glycosyltransferase/glycogen phosphorylase"/>
    <property type="match status" value="1"/>
</dbReference>
<dbReference type="Proteomes" id="UP001170481">
    <property type="component" value="Unassembled WGS sequence"/>
</dbReference>
<name>A0AAP4U2E3_9GAMM</name>
<dbReference type="Gene3D" id="3.40.50.2000">
    <property type="entry name" value="Glycogen Phosphorylase B"/>
    <property type="match status" value="1"/>
</dbReference>
<reference evidence="3" key="1">
    <citation type="submission" date="2023-07" db="EMBL/GenBank/DDBJ databases">
        <title>Genome content predicts the carbon catabolic preferences of heterotrophic bacteria.</title>
        <authorList>
            <person name="Gralka M."/>
        </authorList>
    </citation>
    <scope>NUCLEOTIDE SEQUENCE</scope>
    <source>
        <strain evidence="3">C2R13</strain>
    </source>
</reference>
<dbReference type="AlphaFoldDB" id="A0AAP4U2E3"/>
<feature type="domain" description="Glycosyltransferase subfamily 4-like N-terminal" evidence="2">
    <location>
        <begin position="20"/>
        <end position="171"/>
    </location>
</feature>
<evidence type="ECO:0000313" key="3">
    <source>
        <dbReference type="EMBL" id="MDO6673741.1"/>
    </source>
</evidence>
<dbReference type="EMBL" id="JAUORK010000032">
    <property type="protein sequence ID" value="MDO6673741.1"/>
    <property type="molecule type" value="Genomic_DNA"/>
</dbReference>
<organism evidence="3 4">
    <name type="scientific">Cobetia amphilecti</name>
    <dbReference type="NCBI Taxonomy" id="1055104"/>
    <lineage>
        <taxon>Bacteria</taxon>
        <taxon>Pseudomonadati</taxon>
        <taxon>Pseudomonadota</taxon>
        <taxon>Gammaproteobacteria</taxon>
        <taxon>Oceanospirillales</taxon>
        <taxon>Halomonadaceae</taxon>
        <taxon>Cobetia</taxon>
    </lineage>
</organism>
<evidence type="ECO:0000259" key="2">
    <source>
        <dbReference type="Pfam" id="PF13579"/>
    </source>
</evidence>
<proteinExistence type="predicted"/>
<dbReference type="GO" id="GO:0016757">
    <property type="term" value="F:glycosyltransferase activity"/>
    <property type="evidence" value="ECO:0007669"/>
    <property type="project" value="UniProtKB-ARBA"/>
</dbReference>
<dbReference type="RefSeq" id="WP_303595461.1">
    <property type="nucleotide sequence ID" value="NZ_JAUORK010000032.1"/>
</dbReference>
<accession>A0AAP4U2E3</accession>
<sequence>MKTHRMALLVVARQMTLETRQMLALAAGLTRLGHEVDLIVSQAHEELIEGLAHGVRLVELGVHTELTGVLALTRYLARHRPCVLLSSGLEANLNALKARRLDRWRVPVIAHHAVTPATELVAAGSKARGLRRRMALKYPHAALVLVESDEAGCQARHEGGIEAARVVTLPLAPDEETGALSEHQLMQCLSLMLSAAEAEGASPFSSQGWQVSSGGAAAGLAQSSSTLDTSGVVSRQATSADTGASAPLMSSASLQAELANSGARE</sequence>
<evidence type="ECO:0000256" key="1">
    <source>
        <dbReference type="SAM" id="MobiDB-lite"/>
    </source>
</evidence>
<protein>
    <submittedName>
        <fullName evidence="3">Glycosyltransferase family 4 protein</fullName>
    </submittedName>
</protein>
<dbReference type="InterPro" id="IPR028098">
    <property type="entry name" value="Glyco_trans_4-like_N"/>
</dbReference>
<comment type="caution">
    <text evidence="3">The sequence shown here is derived from an EMBL/GenBank/DDBJ whole genome shotgun (WGS) entry which is preliminary data.</text>
</comment>
<evidence type="ECO:0000313" key="4">
    <source>
        <dbReference type="Proteomes" id="UP001170481"/>
    </source>
</evidence>
<feature type="region of interest" description="Disordered" evidence="1">
    <location>
        <begin position="227"/>
        <end position="251"/>
    </location>
</feature>
<gene>
    <name evidence="3" type="ORF">Q4535_16675</name>
</gene>